<evidence type="ECO:0000256" key="1">
    <source>
        <dbReference type="SAM" id="MobiDB-lite"/>
    </source>
</evidence>
<feature type="compositionally biased region" description="Basic residues" evidence="1">
    <location>
        <begin position="15"/>
        <end position="25"/>
    </location>
</feature>
<feature type="region of interest" description="Disordered" evidence="1">
    <location>
        <begin position="1"/>
        <end position="25"/>
    </location>
</feature>
<dbReference type="SUPFAM" id="SSF47459">
    <property type="entry name" value="HLH, helix-loop-helix DNA-binding domain"/>
    <property type="match status" value="1"/>
</dbReference>
<feature type="domain" description="BHLH" evidence="2">
    <location>
        <begin position="14"/>
        <end position="68"/>
    </location>
</feature>
<feature type="compositionally biased region" description="Basic and acidic residues" evidence="1">
    <location>
        <begin position="1"/>
        <end position="14"/>
    </location>
</feature>
<proteinExistence type="predicted"/>
<protein>
    <recommendedName>
        <fullName evidence="2">BHLH domain-containing protein</fullName>
    </recommendedName>
</protein>
<evidence type="ECO:0000313" key="4">
    <source>
        <dbReference type="Proteomes" id="UP000078046"/>
    </source>
</evidence>
<evidence type="ECO:0000313" key="3">
    <source>
        <dbReference type="EMBL" id="OAF65734.1"/>
    </source>
</evidence>
<organism evidence="3 4">
    <name type="scientific">Intoshia linei</name>
    <dbReference type="NCBI Taxonomy" id="1819745"/>
    <lineage>
        <taxon>Eukaryota</taxon>
        <taxon>Metazoa</taxon>
        <taxon>Spiralia</taxon>
        <taxon>Lophotrochozoa</taxon>
        <taxon>Mesozoa</taxon>
        <taxon>Orthonectida</taxon>
        <taxon>Rhopaluridae</taxon>
        <taxon>Intoshia</taxon>
    </lineage>
</organism>
<sequence>MDRIQSRTKLDKDNHRRRANGHERRRMRNLNKYISFFQRHIPEEFFPEMGRRTKVNTLRAVTYYIEYLNKITQNINSDSGNVSQFQQKPKKIQVSNYQTPFHFIDENIHISQPPFDIENVYSKTLADITGYQPTDYFPVIPNYSLCSSKEPKSNQALINRKFDPIWPKFKSALPTESYSFDIDDSSSSFESIIPEISIPNCNTQVPFFPYMIKSHI</sequence>
<dbReference type="Proteomes" id="UP000078046">
    <property type="component" value="Unassembled WGS sequence"/>
</dbReference>
<dbReference type="InterPro" id="IPR036638">
    <property type="entry name" value="HLH_DNA-bd_sf"/>
</dbReference>
<comment type="caution">
    <text evidence="3">The sequence shown here is derived from an EMBL/GenBank/DDBJ whole genome shotgun (WGS) entry which is preliminary data.</text>
</comment>
<dbReference type="Gene3D" id="4.10.280.10">
    <property type="entry name" value="Helix-loop-helix DNA-binding domain"/>
    <property type="match status" value="1"/>
</dbReference>
<gene>
    <name evidence="3" type="ORF">A3Q56_06550</name>
</gene>
<keyword evidence="4" id="KW-1185">Reference proteome</keyword>
<evidence type="ECO:0000259" key="2">
    <source>
        <dbReference type="PROSITE" id="PS50888"/>
    </source>
</evidence>
<dbReference type="InterPro" id="IPR011598">
    <property type="entry name" value="bHLH_dom"/>
</dbReference>
<dbReference type="Pfam" id="PF00010">
    <property type="entry name" value="HLH"/>
    <property type="match status" value="1"/>
</dbReference>
<dbReference type="AlphaFoldDB" id="A0A177AX08"/>
<reference evidence="3 4" key="1">
    <citation type="submission" date="2016-04" db="EMBL/GenBank/DDBJ databases">
        <title>The genome of Intoshia linei affirms orthonectids as highly simplified spiralians.</title>
        <authorList>
            <person name="Mikhailov K.V."/>
            <person name="Slusarev G.S."/>
            <person name="Nikitin M.A."/>
            <person name="Logacheva M.D."/>
            <person name="Penin A."/>
            <person name="Aleoshin V."/>
            <person name="Panchin Y.V."/>
        </authorList>
    </citation>
    <scope>NUCLEOTIDE SEQUENCE [LARGE SCALE GENOMIC DNA]</scope>
    <source>
        <strain evidence="3">Intl2013</strain>
        <tissue evidence="3">Whole animal</tissue>
    </source>
</reference>
<dbReference type="PROSITE" id="PS50888">
    <property type="entry name" value="BHLH"/>
    <property type="match status" value="1"/>
</dbReference>
<dbReference type="GO" id="GO:0046983">
    <property type="term" value="F:protein dimerization activity"/>
    <property type="evidence" value="ECO:0007669"/>
    <property type="project" value="InterPro"/>
</dbReference>
<name>A0A177AX08_9BILA</name>
<accession>A0A177AX08</accession>
<dbReference type="EMBL" id="LWCA01001169">
    <property type="protein sequence ID" value="OAF65734.1"/>
    <property type="molecule type" value="Genomic_DNA"/>
</dbReference>